<evidence type="ECO:0000313" key="1">
    <source>
        <dbReference type="EMBL" id="KAE9386227.1"/>
    </source>
</evidence>
<protein>
    <submittedName>
        <fullName evidence="1">Uncharacterized protein</fullName>
    </submittedName>
</protein>
<sequence length="79" mass="9180">MCQNCSSKFTQAGPSWVVPASGEELKFQPEAPFGYVSRLTFLPLISKFKTGKKTRRSRKRRWCSRSQCKKTYVLCRRSQ</sequence>
<keyword evidence="2" id="KW-1185">Reference proteome</keyword>
<gene>
    <name evidence="1" type="ORF">BT96DRAFT_546450</name>
</gene>
<dbReference type="Proteomes" id="UP000799118">
    <property type="component" value="Unassembled WGS sequence"/>
</dbReference>
<accession>A0A6A4GLP7</accession>
<dbReference type="AlphaFoldDB" id="A0A6A4GLP7"/>
<dbReference type="EMBL" id="ML769899">
    <property type="protein sequence ID" value="KAE9386227.1"/>
    <property type="molecule type" value="Genomic_DNA"/>
</dbReference>
<name>A0A6A4GLP7_9AGAR</name>
<evidence type="ECO:0000313" key="2">
    <source>
        <dbReference type="Proteomes" id="UP000799118"/>
    </source>
</evidence>
<reference evidence="1" key="1">
    <citation type="journal article" date="2019" name="Environ. Microbiol.">
        <title>Fungal ecological strategies reflected in gene transcription - a case study of two litter decomposers.</title>
        <authorList>
            <person name="Barbi F."/>
            <person name="Kohler A."/>
            <person name="Barry K."/>
            <person name="Baskaran P."/>
            <person name="Daum C."/>
            <person name="Fauchery L."/>
            <person name="Ihrmark K."/>
            <person name="Kuo A."/>
            <person name="LaButti K."/>
            <person name="Lipzen A."/>
            <person name="Morin E."/>
            <person name="Grigoriev I.V."/>
            <person name="Henrissat B."/>
            <person name="Lindahl B."/>
            <person name="Martin F."/>
        </authorList>
    </citation>
    <scope>NUCLEOTIDE SEQUENCE</scope>
    <source>
        <strain evidence="1">JB14</strain>
    </source>
</reference>
<proteinExistence type="predicted"/>
<organism evidence="1 2">
    <name type="scientific">Gymnopus androsaceus JB14</name>
    <dbReference type="NCBI Taxonomy" id="1447944"/>
    <lineage>
        <taxon>Eukaryota</taxon>
        <taxon>Fungi</taxon>
        <taxon>Dikarya</taxon>
        <taxon>Basidiomycota</taxon>
        <taxon>Agaricomycotina</taxon>
        <taxon>Agaricomycetes</taxon>
        <taxon>Agaricomycetidae</taxon>
        <taxon>Agaricales</taxon>
        <taxon>Marasmiineae</taxon>
        <taxon>Omphalotaceae</taxon>
        <taxon>Gymnopus</taxon>
    </lineage>
</organism>